<dbReference type="RefSeq" id="WP_180567934.1">
    <property type="nucleotide sequence ID" value="NZ_JACCKB010000008.1"/>
</dbReference>
<dbReference type="EMBL" id="JACCKB010000008">
    <property type="protein sequence ID" value="NYZ65909.1"/>
    <property type="molecule type" value="Genomic_DNA"/>
</dbReference>
<organism evidence="2 3">
    <name type="scientific">Spartinivicinus marinus</name>
    <dbReference type="NCBI Taxonomy" id="2994442"/>
    <lineage>
        <taxon>Bacteria</taxon>
        <taxon>Pseudomonadati</taxon>
        <taxon>Pseudomonadota</taxon>
        <taxon>Gammaproteobacteria</taxon>
        <taxon>Oceanospirillales</taxon>
        <taxon>Zooshikellaceae</taxon>
        <taxon>Spartinivicinus</taxon>
    </lineage>
</organism>
<protein>
    <submittedName>
        <fullName evidence="2">Uncharacterized protein</fullName>
    </submittedName>
</protein>
<sequence length="133" mass="15414">MKKTVVEIYALAVCFFTVACLAITTSVFTWNIIEASLPEFTLSSYEYKCHQSDLSYQDCFSNREKYIRKNNPEIFPTGAELTSERNTSYVRELKAEQRDGFQSMIHSIIVVVISLMIFLVHWRLAIRSRENNG</sequence>
<gene>
    <name evidence="2" type="ORF">H0A36_07765</name>
</gene>
<evidence type="ECO:0000313" key="3">
    <source>
        <dbReference type="Proteomes" id="UP000569732"/>
    </source>
</evidence>
<dbReference type="AlphaFoldDB" id="A0A853HZX7"/>
<keyword evidence="3" id="KW-1185">Reference proteome</keyword>
<name>A0A853HZX7_9GAMM</name>
<feature type="transmembrane region" description="Helical" evidence="1">
    <location>
        <begin position="9"/>
        <end position="33"/>
    </location>
</feature>
<evidence type="ECO:0000313" key="2">
    <source>
        <dbReference type="EMBL" id="NYZ65909.1"/>
    </source>
</evidence>
<proteinExistence type="predicted"/>
<keyword evidence="1" id="KW-0812">Transmembrane</keyword>
<reference evidence="2 3" key="1">
    <citation type="submission" date="2020-07" db="EMBL/GenBank/DDBJ databases">
        <title>Endozoicomonas sp. nov., isolated from sediment.</title>
        <authorList>
            <person name="Gu T."/>
        </authorList>
    </citation>
    <scope>NUCLEOTIDE SEQUENCE [LARGE SCALE GENOMIC DNA]</scope>
    <source>
        <strain evidence="2 3">SM1973</strain>
    </source>
</reference>
<feature type="transmembrane region" description="Helical" evidence="1">
    <location>
        <begin position="104"/>
        <end position="124"/>
    </location>
</feature>
<evidence type="ECO:0000256" key="1">
    <source>
        <dbReference type="SAM" id="Phobius"/>
    </source>
</evidence>
<keyword evidence="1" id="KW-1133">Transmembrane helix</keyword>
<comment type="caution">
    <text evidence="2">The sequence shown here is derived from an EMBL/GenBank/DDBJ whole genome shotgun (WGS) entry which is preliminary data.</text>
</comment>
<dbReference type="PROSITE" id="PS51257">
    <property type="entry name" value="PROKAR_LIPOPROTEIN"/>
    <property type="match status" value="1"/>
</dbReference>
<accession>A0A853HZX7</accession>
<keyword evidence="1" id="KW-0472">Membrane</keyword>
<dbReference type="Proteomes" id="UP000569732">
    <property type="component" value="Unassembled WGS sequence"/>
</dbReference>